<feature type="compositionally biased region" description="Polar residues" evidence="1">
    <location>
        <begin position="108"/>
        <end position="122"/>
    </location>
</feature>
<name>A0A9N9CHL5_9GLOM</name>
<dbReference type="EMBL" id="CAJVPL010002178">
    <property type="protein sequence ID" value="CAG8601883.1"/>
    <property type="molecule type" value="Genomic_DNA"/>
</dbReference>
<keyword evidence="3" id="KW-1185">Reference proteome</keyword>
<accession>A0A9N9CHL5</accession>
<evidence type="ECO:0000313" key="3">
    <source>
        <dbReference type="Proteomes" id="UP000789831"/>
    </source>
</evidence>
<feature type="compositionally biased region" description="Polar residues" evidence="1">
    <location>
        <begin position="62"/>
        <end position="71"/>
    </location>
</feature>
<dbReference type="Proteomes" id="UP000789831">
    <property type="component" value="Unassembled WGS sequence"/>
</dbReference>
<comment type="caution">
    <text evidence="2">The sequence shown here is derived from an EMBL/GenBank/DDBJ whole genome shotgun (WGS) entry which is preliminary data.</text>
</comment>
<reference evidence="2" key="1">
    <citation type="submission" date="2021-06" db="EMBL/GenBank/DDBJ databases">
        <authorList>
            <person name="Kallberg Y."/>
            <person name="Tangrot J."/>
            <person name="Rosling A."/>
        </authorList>
    </citation>
    <scope>NUCLEOTIDE SEQUENCE</scope>
    <source>
        <strain evidence="2">MT106</strain>
    </source>
</reference>
<gene>
    <name evidence="2" type="ORF">AGERDE_LOCUS9145</name>
</gene>
<proteinExistence type="predicted"/>
<protein>
    <submittedName>
        <fullName evidence="2">1568_t:CDS:1</fullName>
    </submittedName>
</protein>
<dbReference type="AlphaFoldDB" id="A0A9N9CHL5"/>
<dbReference type="OrthoDB" id="2352156at2759"/>
<organism evidence="2 3">
    <name type="scientific">Ambispora gerdemannii</name>
    <dbReference type="NCBI Taxonomy" id="144530"/>
    <lineage>
        <taxon>Eukaryota</taxon>
        <taxon>Fungi</taxon>
        <taxon>Fungi incertae sedis</taxon>
        <taxon>Mucoromycota</taxon>
        <taxon>Glomeromycotina</taxon>
        <taxon>Glomeromycetes</taxon>
        <taxon>Archaeosporales</taxon>
        <taxon>Ambisporaceae</taxon>
        <taxon>Ambispora</taxon>
    </lineage>
</organism>
<feature type="region of interest" description="Disordered" evidence="1">
    <location>
        <begin position="56"/>
        <end position="126"/>
    </location>
</feature>
<sequence>MVNSNTKHRVRAYLNSNIIPLTPEAIEKIRDAHTRKIPNRKRDMCRDYRIAPPISQPEILPQYSSSGTINPEQVIPSSKLVSKKSSRKKIDKSSPIAKLPKGGDLSESKTIYHSTSSISNSDEQTRMKKLREYKKQLQNES</sequence>
<evidence type="ECO:0000313" key="2">
    <source>
        <dbReference type="EMBL" id="CAG8601883.1"/>
    </source>
</evidence>
<evidence type="ECO:0000256" key="1">
    <source>
        <dbReference type="SAM" id="MobiDB-lite"/>
    </source>
</evidence>
<feature type="compositionally biased region" description="Basic residues" evidence="1">
    <location>
        <begin position="81"/>
        <end position="90"/>
    </location>
</feature>